<proteinExistence type="predicted"/>
<gene>
    <name evidence="1" type="ORF">MNBD_BACTEROID03-1745</name>
</gene>
<name>A0A3B0T7V5_9ZZZZ</name>
<protein>
    <submittedName>
        <fullName evidence="1">Uncharacterized protein Psta_3961</fullName>
    </submittedName>
</protein>
<organism evidence="1">
    <name type="scientific">hydrothermal vent metagenome</name>
    <dbReference type="NCBI Taxonomy" id="652676"/>
    <lineage>
        <taxon>unclassified sequences</taxon>
        <taxon>metagenomes</taxon>
        <taxon>ecological metagenomes</taxon>
    </lineage>
</organism>
<reference evidence="1" key="1">
    <citation type="submission" date="2018-06" db="EMBL/GenBank/DDBJ databases">
        <authorList>
            <person name="Zhirakovskaya E."/>
        </authorList>
    </citation>
    <scope>NUCLEOTIDE SEQUENCE</scope>
</reference>
<sequence length="84" mass="9811">MRKNYVHNIDYQDPDLIFFAGDKSYDHTEHTVAWLKFGLQFKETFRNRPCITIPDDHDIGQGDVRGENGKISTADIYKLVTHKQ</sequence>
<dbReference type="InterPro" id="IPR038607">
    <property type="entry name" value="PhoD-like_sf"/>
</dbReference>
<dbReference type="EMBL" id="UOEL01000025">
    <property type="protein sequence ID" value="VAW10522.1"/>
    <property type="molecule type" value="Genomic_DNA"/>
</dbReference>
<dbReference type="SUPFAM" id="SSF56300">
    <property type="entry name" value="Metallo-dependent phosphatases"/>
    <property type="match status" value="1"/>
</dbReference>
<dbReference type="Gene3D" id="3.60.21.70">
    <property type="entry name" value="PhoD-like phosphatase"/>
    <property type="match status" value="1"/>
</dbReference>
<accession>A0A3B0T7V5</accession>
<dbReference type="InterPro" id="IPR029052">
    <property type="entry name" value="Metallo-depent_PP-like"/>
</dbReference>
<dbReference type="AlphaFoldDB" id="A0A3B0T7V5"/>
<evidence type="ECO:0000313" key="1">
    <source>
        <dbReference type="EMBL" id="VAW10522.1"/>
    </source>
</evidence>